<keyword evidence="3" id="KW-1185">Reference proteome</keyword>
<evidence type="ECO:0000256" key="1">
    <source>
        <dbReference type="SAM" id="MobiDB-lite"/>
    </source>
</evidence>
<gene>
    <name evidence="2" type="ORF">AVEN_64275_1</name>
</gene>
<evidence type="ECO:0000313" key="2">
    <source>
        <dbReference type="EMBL" id="GBO32982.1"/>
    </source>
</evidence>
<evidence type="ECO:0000313" key="3">
    <source>
        <dbReference type="Proteomes" id="UP000499080"/>
    </source>
</evidence>
<feature type="non-terminal residue" evidence="2">
    <location>
        <position position="1"/>
    </location>
</feature>
<sequence length="115" mass="13064">VTLRLRFFPQFLGPRSVRCPLAPKFPQERTTYEPFRAGRERAEMLSRVIKYKRACATAGQKTARGDDLPGDHQRNPLLFSSNDEMRNRARLPVGSCGQQPDKSLRLNLSATPHRG</sequence>
<reference evidence="2 3" key="1">
    <citation type="journal article" date="2019" name="Sci. Rep.">
        <title>Orb-weaving spider Araneus ventricosus genome elucidates the spidroin gene catalogue.</title>
        <authorList>
            <person name="Kono N."/>
            <person name="Nakamura H."/>
            <person name="Ohtoshi R."/>
            <person name="Moran D.A.P."/>
            <person name="Shinohara A."/>
            <person name="Yoshida Y."/>
            <person name="Fujiwara M."/>
            <person name="Mori M."/>
            <person name="Tomita M."/>
            <person name="Arakawa K."/>
        </authorList>
    </citation>
    <scope>NUCLEOTIDE SEQUENCE [LARGE SCALE GENOMIC DNA]</scope>
</reference>
<proteinExistence type="predicted"/>
<accession>A0A4Y2W7I8</accession>
<name>A0A4Y2W7I8_ARAVE</name>
<dbReference type="EMBL" id="BGPR01056493">
    <property type="protein sequence ID" value="GBO32982.1"/>
    <property type="molecule type" value="Genomic_DNA"/>
</dbReference>
<protein>
    <submittedName>
        <fullName evidence="2">Uncharacterized protein</fullName>
    </submittedName>
</protein>
<dbReference type="Proteomes" id="UP000499080">
    <property type="component" value="Unassembled WGS sequence"/>
</dbReference>
<dbReference type="AlphaFoldDB" id="A0A4Y2W7I8"/>
<organism evidence="2 3">
    <name type="scientific">Araneus ventricosus</name>
    <name type="common">Orbweaver spider</name>
    <name type="synonym">Epeira ventricosa</name>
    <dbReference type="NCBI Taxonomy" id="182803"/>
    <lineage>
        <taxon>Eukaryota</taxon>
        <taxon>Metazoa</taxon>
        <taxon>Ecdysozoa</taxon>
        <taxon>Arthropoda</taxon>
        <taxon>Chelicerata</taxon>
        <taxon>Arachnida</taxon>
        <taxon>Araneae</taxon>
        <taxon>Araneomorphae</taxon>
        <taxon>Entelegynae</taxon>
        <taxon>Araneoidea</taxon>
        <taxon>Araneidae</taxon>
        <taxon>Araneus</taxon>
    </lineage>
</organism>
<feature type="compositionally biased region" description="Polar residues" evidence="1">
    <location>
        <begin position="96"/>
        <end position="115"/>
    </location>
</feature>
<feature type="region of interest" description="Disordered" evidence="1">
    <location>
        <begin position="59"/>
        <end position="115"/>
    </location>
</feature>
<comment type="caution">
    <text evidence="2">The sequence shown here is derived from an EMBL/GenBank/DDBJ whole genome shotgun (WGS) entry which is preliminary data.</text>
</comment>
<feature type="compositionally biased region" description="Basic and acidic residues" evidence="1">
    <location>
        <begin position="63"/>
        <end position="74"/>
    </location>
</feature>